<feature type="compositionally biased region" description="Polar residues" evidence="3">
    <location>
        <begin position="57"/>
        <end position="73"/>
    </location>
</feature>
<dbReference type="AlphaFoldDB" id="A0A0M0K4M9"/>
<keyword evidence="1" id="KW-0677">Repeat</keyword>
<dbReference type="PANTHER" id="PTHR24153:SF8">
    <property type="entry name" value="FORKED, ISOFORM F"/>
    <property type="match status" value="1"/>
</dbReference>
<evidence type="ECO:0000313" key="5">
    <source>
        <dbReference type="Proteomes" id="UP000037460"/>
    </source>
</evidence>
<organism evidence="4 5">
    <name type="scientific">Chrysochromulina tobinii</name>
    <dbReference type="NCBI Taxonomy" id="1460289"/>
    <lineage>
        <taxon>Eukaryota</taxon>
        <taxon>Haptista</taxon>
        <taxon>Haptophyta</taxon>
        <taxon>Prymnesiophyceae</taxon>
        <taxon>Prymnesiales</taxon>
        <taxon>Chrysochromulinaceae</taxon>
        <taxon>Chrysochromulina</taxon>
    </lineage>
</organism>
<accession>A0A0M0K4M9</accession>
<proteinExistence type="predicted"/>
<evidence type="ECO:0000256" key="2">
    <source>
        <dbReference type="ARBA" id="ARBA00023043"/>
    </source>
</evidence>
<dbReference type="SUPFAM" id="SSF48403">
    <property type="entry name" value="Ankyrin repeat"/>
    <property type="match status" value="1"/>
</dbReference>
<dbReference type="PANTHER" id="PTHR24153">
    <property type="entry name" value="ESPIN"/>
    <property type="match status" value="1"/>
</dbReference>
<reference evidence="5" key="1">
    <citation type="journal article" date="2015" name="PLoS Genet.">
        <title>Genome Sequence and Transcriptome Analyses of Chrysochromulina tobin: Metabolic Tools for Enhanced Algal Fitness in the Prominent Order Prymnesiales (Haptophyceae).</title>
        <authorList>
            <person name="Hovde B.T."/>
            <person name="Deodato C.R."/>
            <person name="Hunsperger H.M."/>
            <person name="Ryken S.A."/>
            <person name="Yost W."/>
            <person name="Jha R.K."/>
            <person name="Patterson J."/>
            <person name="Monnat R.J. Jr."/>
            <person name="Barlow S.B."/>
            <person name="Starkenburg S.R."/>
            <person name="Cattolico R.A."/>
        </authorList>
    </citation>
    <scope>NUCLEOTIDE SEQUENCE</scope>
    <source>
        <strain evidence="5">CCMP291</strain>
    </source>
</reference>
<dbReference type="InterPro" id="IPR052420">
    <property type="entry name" value="Espin/Espin-like"/>
</dbReference>
<dbReference type="InterPro" id="IPR002110">
    <property type="entry name" value="Ankyrin_rpt"/>
</dbReference>
<protein>
    <submittedName>
        <fullName evidence="4">Ankyrin repeat-containing</fullName>
    </submittedName>
</protein>
<dbReference type="InterPro" id="IPR036770">
    <property type="entry name" value="Ankyrin_rpt-contain_sf"/>
</dbReference>
<gene>
    <name evidence="4" type="ORF">Ctob_013776</name>
</gene>
<dbReference type="EMBL" id="JWZX01001545">
    <property type="protein sequence ID" value="KOO33333.1"/>
    <property type="molecule type" value="Genomic_DNA"/>
</dbReference>
<dbReference type="Proteomes" id="UP000037460">
    <property type="component" value="Unassembled WGS sequence"/>
</dbReference>
<dbReference type="GO" id="GO:0051015">
    <property type="term" value="F:actin filament binding"/>
    <property type="evidence" value="ECO:0007669"/>
    <property type="project" value="TreeGrafter"/>
</dbReference>
<comment type="caution">
    <text evidence="4">The sequence shown here is derived from an EMBL/GenBank/DDBJ whole genome shotgun (WGS) entry which is preliminary data.</text>
</comment>
<evidence type="ECO:0000256" key="3">
    <source>
        <dbReference type="SAM" id="MobiDB-lite"/>
    </source>
</evidence>
<dbReference type="OrthoDB" id="19174at2759"/>
<dbReference type="GO" id="GO:0051017">
    <property type="term" value="P:actin filament bundle assembly"/>
    <property type="evidence" value="ECO:0007669"/>
    <property type="project" value="TreeGrafter"/>
</dbReference>
<feature type="region of interest" description="Disordered" evidence="3">
    <location>
        <begin position="54"/>
        <end position="73"/>
    </location>
</feature>
<dbReference type="Gene3D" id="1.25.40.20">
    <property type="entry name" value="Ankyrin repeat-containing domain"/>
    <property type="match status" value="1"/>
</dbReference>
<dbReference type="GO" id="GO:0005737">
    <property type="term" value="C:cytoplasm"/>
    <property type="evidence" value="ECO:0007669"/>
    <property type="project" value="TreeGrafter"/>
</dbReference>
<evidence type="ECO:0000256" key="1">
    <source>
        <dbReference type="ARBA" id="ARBA00022737"/>
    </source>
</evidence>
<keyword evidence="5" id="KW-1185">Reference proteome</keyword>
<sequence length="323" mass="34359">MRAVDEATFASLEAEAKTAEVLPPKHAVAPTVLRPSPSRISPRASALQRLPEYPFGETSSVAPPPSSNGHTNGTARRIQFAWLAKAEEAAEADDDASTPLLEALRQPNPSAERVLALITPEAAQQPDSTRMLPLHWAVANSWTSEAVARALLHVYPDAARRRDSHERLPLHYAARYASLPIVRALIHAYPDGVRARDRDGKLPLHLGDANELTTAQVLAALIAADLPTPAATRFEQPPSSVSGAHGGAVSGAHGHSWTYALASSRPAMQHAVLLLLGSPGTALLGYEAPGGYDPDGYNLGTRAQLSLLLDATDEQGRPALEVR</sequence>
<keyword evidence="2" id="KW-0040">ANK repeat</keyword>
<dbReference type="Pfam" id="PF13857">
    <property type="entry name" value="Ank_5"/>
    <property type="match status" value="1"/>
</dbReference>
<name>A0A0M0K4M9_9EUKA</name>
<evidence type="ECO:0000313" key="4">
    <source>
        <dbReference type="EMBL" id="KOO33333.1"/>
    </source>
</evidence>